<evidence type="ECO:0000313" key="2">
    <source>
        <dbReference type="EMBL" id="CAD8675097.1"/>
    </source>
</evidence>
<evidence type="ECO:0000256" key="1">
    <source>
        <dbReference type="SAM" id="MobiDB-lite"/>
    </source>
</evidence>
<name>A0A7S0WNK6_9CHLO</name>
<protein>
    <submittedName>
        <fullName evidence="2">Uncharacterized protein</fullName>
    </submittedName>
</protein>
<sequence length="252" mass="27670">MSAITMCDAAYRGLVHGVTGRISGTQQLGSSLRSRHNTPRLTCKASYSSPDEPSPDAPPPKKRGRPRKSESLDLVEPEQRRGRSPSANRMQAGGFLDAGMKGGSRDFGVGLGSLDMDDMLEPLADDAELYYDMNPSPKVEITAEKGSISEKIQRVLSFQPEDPEFYPEKEMLELELYIKAGGGNRYNLVKGIAARARLEEEQQMHSPTALGDKTKPINRAICSMAAEMEANGGTLSDIHVTHPPQYFKRYVP</sequence>
<accession>A0A7S0WNK6</accession>
<feature type="compositionally biased region" description="Basic and acidic residues" evidence="1">
    <location>
        <begin position="67"/>
        <end position="81"/>
    </location>
</feature>
<feature type="region of interest" description="Disordered" evidence="1">
    <location>
        <begin position="26"/>
        <end position="97"/>
    </location>
</feature>
<reference evidence="2" key="1">
    <citation type="submission" date="2021-01" db="EMBL/GenBank/DDBJ databases">
        <authorList>
            <person name="Corre E."/>
            <person name="Pelletier E."/>
            <person name="Niang G."/>
            <person name="Scheremetjew M."/>
            <person name="Finn R."/>
            <person name="Kale V."/>
            <person name="Holt S."/>
            <person name="Cochrane G."/>
            <person name="Meng A."/>
            <person name="Brown T."/>
            <person name="Cohen L."/>
        </authorList>
    </citation>
    <scope>NUCLEOTIDE SEQUENCE</scope>
    <source>
        <strain evidence="2">CCMP722</strain>
    </source>
</reference>
<dbReference type="AlphaFoldDB" id="A0A7S0WNK6"/>
<dbReference type="EMBL" id="HBFA01024710">
    <property type="protein sequence ID" value="CAD8675097.1"/>
    <property type="molecule type" value="Transcribed_RNA"/>
</dbReference>
<gene>
    <name evidence="2" type="ORF">POBO1169_LOCUS12538</name>
</gene>
<organism evidence="2">
    <name type="scientific">Pyramimonas obovata</name>
    <dbReference type="NCBI Taxonomy" id="1411642"/>
    <lineage>
        <taxon>Eukaryota</taxon>
        <taxon>Viridiplantae</taxon>
        <taxon>Chlorophyta</taxon>
        <taxon>Pyramimonadophyceae</taxon>
        <taxon>Pyramimonadales</taxon>
        <taxon>Pyramimonadaceae</taxon>
        <taxon>Pyramimonas</taxon>
        <taxon>Pyramimonas incertae sedis</taxon>
    </lineage>
</organism>
<proteinExistence type="predicted"/>